<proteinExistence type="predicted"/>
<name>A0ABW5G0M0_9PSEU</name>
<reference evidence="2" key="1">
    <citation type="journal article" date="2019" name="Int. J. Syst. Evol. Microbiol.">
        <title>The Global Catalogue of Microorganisms (GCM) 10K type strain sequencing project: providing services to taxonomists for standard genome sequencing and annotation.</title>
        <authorList>
            <consortium name="The Broad Institute Genomics Platform"/>
            <consortium name="The Broad Institute Genome Sequencing Center for Infectious Disease"/>
            <person name="Wu L."/>
            <person name="Ma J."/>
        </authorList>
    </citation>
    <scope>NUCLEOTIDE SEQUENCE [LARGE SCALE GENOMIC DNA]</scope>
    <source>
        <strain evidence="2">CGMCC 4.7645</strain>
    </source>
</reference>
<gene>
    <name evidence="1" type="ORF">ACFSXZ_26935</name>
</gene>
<keyword evidence="2" id="KW-1185">Reference proteome</keyword>
<sequence length="84" mass="9173">MLKATMPIATGPDEIWVFVSIWTGAVDVARMAHCPDSHRFIALPIHVFNPGAVLPTYTATGELVPGFRWATVADIEAYPDLFTS</sequence>
<accession>A0ABW5G0M0</accession>
<evidence type="ECO:0000313" key="2">
    <source>
        <dbReference type="Proteomes" id="UP001597417"/>
    </source>
</evidence>
<protein>
    <submittedName>
        <fullName evidence="1">Uncharacterized protein</fullName>
    </submittedName>
</protein>
<dbReference type="RefSeq" id="WP_378267991.1">
    <property type="nucleotide sequence ID" value="NZ_JBHUKR010000015.1"/>
</dbReference>
<dbReference type="EMBL" id="JBHUKR010000015">
    <property type="protein sequence ID" value="MFD2419969.1"/>
    <property type="molecule type" value="Genomic_DNA"/>
</dbReference>
<comment type="caution">
    <text evidence="1">The sequence shown here is derived from an EMBL/GenBank/DDBJ whole genome shotgun (WGS) entry which is preliminary data.</text>
</comment>
<dbReference type="Proteomes" id="UP001597417">
    <property type="component" value="Unassembled WGS sequence"/>
</dbReference>
<evidence type="ECO:0000313" key="1">
    <source>
        <dbReference type="EMBL" id="MFD2419969.1"/>
    </source>
</evidence>
<organism evidence="1 2">
    <name type="scientific">Amycolatopsis pigmentata</name>
    <dbReference type="NCBI Taxonomy" id="450801"/>
    <lineage>
        <taxon>Bacteria</taxon>
        <taxon>Bacillati</taxon>
        <taxon>Actinomycetota</taxon>
        <taxon>Actinomycetes</taxon>
        <taxon>Pseudonocardiales</taxon>
        <taxon>Pseudonocardiaceae</taxon>
        <taxon>Amycolatopsis</taxon>
    </lineage>
</organism>